<dbReference type="AlphaFoldDB" id="A0A161PR24"/>
<evidence type="ECO:0000259" key="1">
    <source>
        <dbReference type="Pfam" id="PF14394"/>
    </source>
</evidence>
<proteinExistence type="predicted"/>
<dbReference type="InterPro" id="IPR025537">
    <property type="entry name" value="DUF4423"/>
</dbReference>
<dbReference type="Pfam" id="PF14394">
    <property type="entry name" value="DUF4423"/>
    <property type="match status" value="1"/>
</dbReference>
<dbReference type="SUPFAM" id="SSF47413">
    <property type="entry name" value="lambda repressor-like DNA-binding domains"/>
    <property type="match status" value="1"/>
</dbReference>
<dbReference type="Proteomes" id="UP000075799">
    <property type="component" value="Unassembled WGS sequence"/>
</dbReference>
<dbReference type="NCBIfam" id="TIGR02147">
    <property type="entry name" value="Fsuc_second"/>
    <property type="match status" value="1"/>
</dbReference>
<dbReference type="InterPro" id="IPR010982">
    <property type="entry name" value="Lambda_DNA-bd_dom_sf"/>
</dbReference>
<gene>
    <name evidence="2" type="ORF">AZI87_12470</name>
</gene>
<feature type="domain" description="DUF4423" evidence="1">
    <location>
        <begin position="96"/>
        <end position="260"/>
    </location>
</feature>
<dbReference type="InterPro" id="IPR011873">
    <property type="entry name" value="CHP02147"/>
</dbReference>
<reference evidence="2 3" key="1">
    <citation type="submission" date="2016-03" db="EMBL/GenBank/DDBJ databases">
        <authorList>
            <person name="Ploux O."/>
        </authorList>
    </citation>
    <scope>NUCLEOTIDE SEQUENCE [LARGE SCALE GENOMIC DNA]</scope>
    <source>
        <strain evidence="2 3">EC13</strain>
    </source>
</reference>
<protein>
    <submittedName>
        <fullName evidence="2">TIGR02147 family protein</fullName>
    </submittedName>
</protein>
<evidence type="ECO:0000313" key="3">
    <source>
        <dbReference type="Proteomes" id="UP000075799"/>
    </source>
</evidence>
<organism evidence="2 3">
    <name type="scientific">Bdellovibrio bacteriovorus</name>
    <dbReference type="NCBI Taxonomy" id="959"/>
    <lineage>
        <taxon>Bacteria</taxon>
        <taxon>Pseudomonadati</taxon>
        <taxon>Bdellovibrionota</taxon>
        <taxon>Bdellovibrionia</taxon>
        <taxon>Bdellovibrionales</taxon>
        <taxon>Pseudobdellovibrionaceae</taxon>
        <taxon>Bdellovibrio</taxon>
    </lineage>
</organism>
<sequence length="266" mass="30211">MAKHHYRDYILKELERRQRKNPSYSLRAYARDLEVPCSRLSEILNGKVGLSESRAMNLAVKLNLAPSEKDFFVDLALSEHARSAVLREMALKRVQAREEAFEKIGEDQFAIISDWYHTAIAELLNLDQFVATPENMSQRLGLPVDTVEKALERLQNVGLVTKSAEGVWTSSKNKYSSTYAPSSEAARAFYNQMQTKASEAMVPNSGKRWDMGCTLVPTNRDKAKEISQKIRAFRLEIMQELQSSESKNSLFALSTSFFELTEQQSS</sequence>
<accession>A0A161PR24</accession>
<dbReference type="EMBL" id="LUKD01000005">
    <property type="protein sequence ID" value="KYG65360.1"/>
    <property type="molecule type" value="Genomic_DNA"/>
</dbReference>
<dbReference type="GO" id="GO:0003677">
    <property type="term" value="F:DNA binding"/>
    <property type="evidence" value="ECO:0007669"/>
    <property type="project" value="InterPro"/>
</dbReference>
<name>A0A161PR24_BDEBC</name>
<dbReference type="RefSeq" id="WP_063207567.1">
    <property type="nucleotide sequence ID" value="NZ_LUKD01000005.1"/>
</dbReference>
<evidence type="ECO:0000313" key="2">
    <source>
        <dbReference type="EMBL" id="KYG65360.1"/>
    </source>
</evidence>
<dbReference type="OrthoDB" id="5290839at2"/>
<comment type="caution">
    <text evidence="2">The sequence shown here is derived from an EMBL/GenBank/DDBJ whole genome shotgun (WGS) entry which is preliminary data.</text>
</comment>